<evidence type="ECO:0000313" key="4">
    <source>
        <dbReference type="EMBL" id="CAH1958844.1"/>
    </source>
</evidence>
<dbReference type="Pfam" id="PF13359">
    <property type="entry name" value="DDE_Tnp_4"/>
    <property type="match status" value="1"/>
</dbReference>
<dbReference type="Proteomes" id="UP001152888">
    <property type="component" value="Unassembled WGS sequence"/>
</dbReference>
<evidence type="ECO:0000256" key="1">
    <source>
        <dbReference type="ARBA" id="ARBA00001968"/>
    </source>
</evidence>
<dbReference type="InterPro" id="IPR027806">
    <property type="entry name" value="HARBI1_dom"/>
</dbReference>
<accession>A0A9P0NTX5</accession>
<comment type="caution">
    <text evidence="4">The sequence shown here is derived from an EMBL/GenBank/DDBJ whole genome shotgun (WGS) entry which is preliminary data.</text>
</comment>
<dbReference type="GO" id="GO:0046872">
    <property type="term" value="F:metal ion binding"/>
    <property type="evidence" value="ECO:0007669"/>
    <property type="project" value="UniProtKB-KW"/>
</dbReference>
<sequence>MYIDVGAYGKSSDSAILQETDFYKKLMSHTLNIPEQLQISENCSTLFPYVFVGDEAFGLSTNVMRPFGGNNLSVDKKIFNYRLSRARRYIECTFGILTNKWRIFNRPLNVHTELAKSID</sequence>
<dbReference type="AlphaFoldDB" id="A0A9P0NTX5"/>
<organism evidence="4 5">
    <name type="scientific">Acanthoscelides obtectus</name>
    <name type="common">Bean weevil</name>
    <name type="synonym">Bruchus obtectus</name>
    <dbReference type="NCBI Taxonomy" id="200917"/>
    <lineage>
        <taxon>Eukaryota</taxon>
        <taxon>Metazoa</taxon>
        <taxon>Ecdysozoa</taxon>
        <taxon>Arthropoda</taxon>
        <taxon>Hexapoda</taxon>
        <taxon>Insecta</taxon>
        <taxon>Pterygota</taxon>
        <taxon>Neoptera</taxon>
        <taxon>Endopterygota</taxon>
        <taxon>Coleoptera</taxon>
        <taxon>Polyphaga</taxon>
        <taxon>Cucujiformia</taxon>
        <taxon>Chrysomeloidea</taxon>
        <taxon>Chrysomelidae</taxon>
        <taxon>Bruchinae</taxon>
        <taxon>Bruchini</taxon>
        <taxon>Acanthoscelides</taxon>
    </lineage>
</organism>
<protein>
    <recommendedName>
        <fullName evidence="3">DDE Tnp4 domain-containing protein</fullName>
    </recommendedName>
</protein>
<comment type="cofactor">
    <cofactor evidence="1">
        <name>a divalent metal cation</name>
        <dbReference type="ChEBI" id="CHEBI:60240"/>
    </cofactor>
</comment>
<evidence type="ECO:0000256" key="2">
    <source>
        <dbReference type="ARBA" id="ARBA00022723"/>
    </source>
</evidence>
<dbReference type="EMBL" id="CAKOFQ010006679">
    <property type="protein sequence ID" value="CAH1958844.1"/>
    <property type="molecule type" value="Genomic_DNA"/>
</dbReference>
<dbReference type="OrthoDB" id="96314at2759"/>
<gene>
    <name evidence="4" type="ORF">ACAOBT_LOCUS2879</name>
</gene>
<evidence type="ECO:0000313" key="5">
    <source>
        <dbReference type="Proteomes" id="UP001152888"/>
    </source>
</evidence>
<evidence type="ECO:0000259" key="3">
    <source>
        <dbReference type="Pfam" id="PF13359"/>
    </source>
</evidence>
<reference evidence="4" key="1">
    <citation type="submission" date="2022-03" db="EMBL/GenBank/DDBJ databases">
        <authorList>
            <person name="Sayadi A."/>
        </authorList>
    </citation>
    <scope>NUCLEOTIDE SEQUENCE</scope>
</reference>
<keyword evidence="5" id="KW-1185">Reference proteome</keyword>
<feature type="domain" description="DDE Tnp4" evidence="3">
    <location>
        <begin position="2"/>
        <end position="112"/>
    </location>
</feature>
<name>A0A9P0NTX5_ACAOB</name>
<keyword evidence="2" id="KW-0479">Metal-binding</keyword>
<proteinExistence type="predicted"/>